<feature type="transmembrane region" description="Helical" evidence="1">
    <location>
        <begin position="33"/>
        <end position="53"/>
    </location>
</feature>
<gene>
    <name evidence="2" type="ORF">SAMN05444355_102498</name>
</gene>
<accession>A0A1H9GGZ9</accession>
<dbReference type="Proteomes" id="UP000183658">
    <property type="component" value="Unassembled WGS sequence"/>
</dbReference>
<protein>
    <submittedName>
        <fullName evidence="2">Uncharacterized protein</fullName>
    </submittedName>
</protein>
<keyword evidence="1" id="KW-0472">Membrane</keyword>
<name>A0A1H9GGZ9_FLAFI</name>
<evidence type="ECO:0000313" key="2">
    <source>
        <dbReference type="EMBL" id="SEQ49375.1"/>
    </source>
</evidence>
<dbReference type="OrthoDB" id="1453319at2"/>
<evidence type="ECO:0000256" key="1">
    <source>
        <dbReference type="SAM" id="Phobius"/>
    </source>
</evidence>
<proteinExistence type="predicted"/>
<keyword evidence="1" id="KW-0812">Transmembrane</keyword>
<organism evidence="2 3">
    <name type="scientific">Flavobacterium frigoris</name>
    <dbReference type="NCBI Taxonomy" id="229204"/>
    <lineage>
        <taxon>Bacteria</taxon>
        <taxon>Pseudomonadati</taxon>
        <taxon>Bacteroidota</taxon>
        <taxon>Flavobacteriia</taxon>
        <taxon>Flavobacteriales</taxon>
        <taxon>Flavobacteriaceae</taxon>
        <taxon>Flavobacterium</taxon>
    </lineage>
</organism>
<dbReference type="EMBL" id="FOFZ01000002">
    <property type="protein sequence ID" value="SEQ49375.1"/>
    <property type="molecule type" value="Genomic_DNA"/>
</dbReference>
<reference evidence="3" key="1">
    <citation type="submission" date="2016-10" db="EMBL/GenBank/DDBJ databases">
        <authorList>
            <person name="Varghese N."/>
            <person name="Submissions S."/>
        </authorList>
    </citation>
    <scope>NUCLEOTIDE SEQUENCE [LARGE SCALE GENOMIC DNA]</scope>
    <source>
        <strain evidence="3">DSM 15719</strain>
    </source>
</reference>
<keyword evidence="1" id="KW-1133">Transmembrane helix</keyword>
<evidence type="ECO:0000313" key="3">
    <source>
        <dbReference type="Proteomes" id="UP000183658"/>
    </source>
</evidence>
<dbReference type="AlphaFoldDB" id="A0A1H9GGZ9"/>
<keyword evidence="3" id="KW-1185">Reference proteome</keyword>
<dbReference type="RefSeq" id="WP_074721984.1">
    <property type="nucleotide sequence ID" value="NZ_CBCRVS010000001.1"/>
</dbReference>
<sequence>MKIFTNILVFLALALIIFNITLLDFNHPFQGDSMVASVGIGASFCAVLILLIFRMSKKIEEKMNDNL</sequence>